<dbReference type="Pfam" id="PF07883">
    <property type="entry name" value="Cupin_2"/>
    <property type="match status" value="1"/>
</dbReference>
<keyword evidence="2" id="KW-0489">Methyltransferase</keyword>
<dbReference type="GO" id="GO:0008757">
    <property type="term" value="F:S-adenosylmethionine-dependent methyltransferase activity"/>
    <property type="evidence" value="ECO:0007669"/>
    <property type="project" value="InterPro"/>
</dbReference>
<dbReference type="Proteomes" id="UP000318065">
    <property type="component" value="Chromosome"/>
</dbReference>
<evidence type="ECO:0000313" key="6">
    <source>
        <dbReference type="EMBL" id="BBL78492.1"/>
    </source>
</evidence>
<dbReference type="InterPro" id="IPR011051">
    <property type="entry name" value="RmlC_Cupin_sf"/>
</dbReference>
<dbReference type="CDD" id="cd02226">
    <property type="entry name" value="cupin_YdbB-like"/>
    <property type="match status" value="1"/>
</dbReference>
<dbReference type="Pfam" id="PF08241">
    <property type="entry name" value="Methyltransf_11"/>
    <property type="match status" value="1"/>
</dbReference>
<evidence type="ECO:0000256" key="1">
    <source>
        <dbReference type="ARBA" id="ARBA00008361"/>
    </source>
</evidence>
<proteinExistence type="inferred from homology"/>
<feature type="domain" description="Methyltransferase type 11" evidence="5">
    <location>
        <begin position="44"/>
        <end position="137"/>
    </location>
</feature>
<dbReference type="EMBL" id="AP019791">
    <property type="protein sequence ID" value="BBL78492.1"/>
    <property type="molecule type" value="Genomic_DNA"/>
</dbReference>
<dbReference type="InterPro" id="IPR013216">
    <property type="entry name" value="Methyltransf_11"/>
</dbReference>
<dbReference type="PANTHER" id="PTHR44942">
    <property type="entry name" value="METHYLTRANSF_11 DOMAIN-CONTAINING PROTEIN"/>
    <property type="match status" value="1"/>
</dbReference>
<dbReference type="Gene3D" id="3.40.50.150">
    <property type="entry name" value="Vaccinia Virus protein VP39"/>
    <property type="match status" value="1"/>
</dbReference>
<evidence type="ECO:0000259" key="5">
    <source>
        <dbReference type="Pfam" id="PF08241"/>
    </source>
</evidence>
<organism evidence="6 7">
    <name type="scientific">Rubrobacter xylanophilus</name>
    <dbReference type="NCBI Taxonomy" id="49319"/>
    <lineage>
        <taxon>Bacteria</taxon>
        <taxon>Bacillati</taxon>
        <taxon>Actinomycetota</taxon>
        <taxon>Rubrobacteria</taxon>
        <taxon>Rubrobacterales</taxon>
        <taxon>Rubrobacteraceae</taxon>
        <taxon>Rubrobacter</taxon>
    </lineage>
</organism>
<dbReference type="InterPro" id="IPR014710">
    <property type="entry name" value="RmlC-like_jellyroll"/>
</dbReference>
<dbReference type="PANTHER" id="PTHR44942:SF4">
    <property type="entry name" value="METHYLTRANSFERASE TYPE 11 DOMAIN-CONTAINING PROTEIN"/>
    <property type="match status" value="1"/>
</dbReference>
<evidence type="ECO:0000259" key="4">
    <source>
        <dbReference type="Pfam" id="PF07883"/>
    </source>
</evidence>
<evidence type="ECO:0000256" key="3">
    <source>
        <dbReference type="ARBA" id="ARBA00022679"/>
    </source>
</evidence>
<keyword evidence="7" id="KW-1185">Reference proteome</keyword>
<keyword evidence="3" id="KW-0808">Transferase</keyword>
<feature type="domain" description="Cupin type-2" evidence="4">
    <location>
        <begin position="266"/>
        <end position="324"/>
    </location>
</feature>
<evidence type="ECO:0000256" key="2">
    <source>
        <dbReference type="ARBA" id="ARBA00022603"/>
    </source>
</evidence>
<comment type="similarity">
    <text evidence="1">Belongs to the methyltransferase superfamily.</text>
</comment>
<accession>A0A510HEV9</accession>
<evidence type="ECO:0008006" key="8">
    <source>
        <dbReference type="Google" id="ProtNLM"/>
    </source>
</evidence>
<dbReference type="RefSeq" id="WP_197735528.1">
    <property type="nucleotide sequence ID" value="NZ_AP019791.1"/>
</dbReference>
<dbReference type="SUPFAM" id="SSF51182">
    <property type="entry name" value="RmlC-like cupins"/>
    <property type="match status" value="1"/>
</dbReference>
<dbReference type="AlphaFoldDB" id="A0A510HEV9"/>
<gene>
    <name evidence="6" type="ORF">RxyAA322_03460</name>
</gene>
<dbReference type="CDD" id="cd02440">
    <property type="entry name" value="AdoMet_MTases"/>
    <property type="match status" value="1"/>
</dbReference>
<name>A0A510HEV9_9ACTN</name>
<reference evidence="6" key="1">
    <citation type="journal article" date="2019" name="Microbiol. Resour. Announc.">
        <title>Complete Genome Sequence of Rubrobacter xylanophilus Strain AA3-22, Isolated from Arima Onsen in Japan.</title>
        <authorList>
            <person name="Tomariguchi N."/>
            <person name="Miyazaki K."/>
        </authorList>
    </citation>
    <scope>NUCLEOTIDE SEQUENCE [LARGE SCALE GENOMIC DNA]</scope>
    <source>
        <strain evidence="6">AA3-22</strain>
    </source>
</reference>
<evidence type="ECO:0000313" key="7">
    <source>
        <dbReference type="Proteomes" id="UP000318065"/>
    </source>
</evidence>
<dbReference type="GO" id="GO:0032259">
    <property type="term" value="P:methylation"/>
    <property type="evidence" value="ECO:0007669"/>
    <property type="project" value="UniProtKB-KW"/>
</dbReference>
<dbReference type="InterPro" id="IPR029063">
    <property type="entry name" value="SAM-dependent_MTases_sf"/>
</dbReference>
<dbReference type="SUPFAM" id="SSF53335">
    <property type="entry name" value="S-adenosyl-L-methionine-dependent methyltransferases"/>
    <property type="match status" value="1"/>
</dbReference>
<dbReference type="Gene3D" id="2.60.120.10">
    <property type="entry name" value="Jelly Rolls"/>
    <property type="match status" value="1"/>
</dbReference>
<sequence length="340" mass="38480">MSSKNHFNDAAPEWDRLRQSYFSEAVREKAIAIAQVQPGKLAADLGAGTGFITEALVRHGLRVIAVDQSEAMLSEMQKKFAGVQGIDYRLGDAEQLPIEDASVDYVFANMYLHHVDNPAKAILEMSRILKPGGKVVITDLDEHSHEFLRTEQHDRWLGFRREDIRRCFFEAGLEDIHVDSLDENCCTKSPCGCEEVAISVFVATGTKRDRKAATPYPYATYLDIKYPSLTVIDLPALIQACKDRWYNQTLCQVNDSVVRLGIVQGEYHWHKHDNDDEFFFVLEGRFIIDLETHSVELRPWQGFVVPKGVVHRTRAPERCIILMVETSTIIPTGDDNGVDV</sequence>
<protein>
    <recommendedName>
        <fullName evidence="8">Methyltransferase type 11</fullName>
    </recommendedName>
</protein>
<dbReference type="InterPro" id="IPR013096">
    <property type="entry name" value="Cupin_2"/>
</dbReference>
<dbReference type="InterPro" id="IPR051052">
    <property type="entry name" value="Diverse_substrate_MTase"/>
</dbReference>